<reference evidence="2" key="2">
    <citation type="submission" date="2016-06" db="EMBL/GenBank/DDBJ databases">
        <title>The genome of a short-lived fish provides insights into sex chromosome evolution and the genetic control of aging.</title>
        <authorList>
            <person name="Reichwald K."/>
            <person name="Felder M."/>
            <person name="Petzold A."/>
            <person name="Koch P."/>
            <person name="Groth M."/>
            <person name="Platzer M."/>
        </authorList>
    </citation>
    <scope>NUCLEOTIDE SEQUENCE</scope>
    <source>
        <tissue evidence="2">Brain</tissue>
    </source>
</reference>
<dbReference type="AlphaFoldDB" id="A0A1A8NW45"/>
<sequence length="66" mass="7452">VSTLQHPVVTYLPGLASFCSLPPDTVIPAPDCWNSQCAFSYRLHKKYLFLIFSIILCQWLILLVLG</sequence>
<accession>A0A1A8NW45</accession>
<dbReference type="EMBL" id="HAEH01004109">
    <property type="protein sequence ID" value="SBR73054.1"/>
    <property type="molecule type" value="Transcribed_RNA"/>
</dbReference>
<keyword evidence="1" id="KW-1133">Transmembrane helix</keyword>
<proteinExistence type="predicted"/>
<keyword evidence="1" id="KW-0812">Transmembrane</keyword>
<organism evidence="2">
    <name type="scientific">Nothobranchius rachovii</name>
    <name type="common">bluefin notho</name>
    <dbReference type="NCBI Taxonomy" id="451742"/>
    <lineage>
        <taxon>Eukaryota</taxon>
        <taxon>Metazoa</taxon>
        <taxon>Chordata</taxon>
        <taxon>Craniata</taxon>
        <taxon>Vertebrata</taxon>
        <taxon>Euteleostomi</taxon>
        <taxon>Actinopterygii</taxon>
        <taxon>Neopterygii</taxon>
        <taxon>Teleostei</taxon>
        <taxon>Neoteleostei</taxon>
        <taxon>Acanthomorphata</taxon>
        <taxon>Ovalentaria</taxon>
        <taxon>Atherinomorphae</taxon>
        <taxon>Cyprinodontiformes</taxon>
        <taxon>Nothobranchiidae</taxon>
        <taxon>Nothobranchius</taxon>
    </lineage>
</organism>
<feature type="non-terminal residue" evidence="2">
    <location>
        <position position="66"/>
    </location>
</feature>
<feature type="non-terminal residue" evidence="2">
    <location>
        <position position="1"/>
    </location>
</feature>
<evidence type="ECO:0000313" key="2">
    <source>
        <dbReference type="EMBL" id="SBR73054.1"/>
    </source>
</evidence>
<keyword evidence="1" id="KW-0472">Membrane</keyword>
<gene>
    <name evidence="2" type="primary">Nfu_g_1_016973</name>
</gene>
<protein>
    <submittedName>
        <fullName evidence="2">Uncharacterized protein</fullName>
    </submittedName>
</protein>
<name>A0A1A8NW45_9TELE</name>
<dbReference type="EMBL" id="HAEI01005981">
    <property type="protein sequence ID" value="SBR95639.1"/>
    <property type="molecule type" value="Transcribed_RNA"/>
</dbReference>
<evidence type="ECO:0000256" key="1">
    <source>
        <dbReference type="SAM" id="Phobius"/>
    </source>
</evidence>
<feature type="transmembrane region" description="Helical" evidence="1">
    <location>
        <begin position="47"/>
        <end position="65"/>
    </location>
</feature>
<reference evidence="2" key="1">
    <citation type="submission" date="2016-05" db="EMBL/GenBank/DDBJ databases">
        <authorList>
            <person name="Lavstsen T."/>
            <person name="Jespersen J.S."/>
        </authorList>
    </citation>
    <scope>NUCLEOTIDE SEQUENCE</scope>
    <source>
        <tissue evidence="2">Brain</tissue>
    </source>
</reference>